<feature type="transmembrane region" description="Helical" evidence="1">
    <location>
        <begin position="323"/>
        <end position="343"/>
    </location>
</feature>
<protein>
    <recommendedName>
        <fullName evidence="4">O-antigen ligase domain-containing protein</fullName>
    </recommendedName>
</protein>
<evidence type="ECO:0000313" key="2">
    <source>
        <dbReference type="EMBL" id="NYF50432.1"/>
    </source>
</evidence>
<accession>A0A7Y9NJQ6</accession>
<evidence type="ECO:0008006" key="4">
    <source>
        <dbReference type="Google" id="ProtNLM"/>
    </source>
</evidence>
<feature type="transmembrane region" description="Helical" evidence="1">
    <location>
        <begin position="355"/>
        <end position="376"/>
    </location>
</feature>
<feature type="transmembrane region" description="Helical" evidence="1">
    <location>
        <begin position="213"/>
        <end position="231"/>
    </location>
</feature>
<reference evidence="2 3" key="1">
    <citation type="submission" date="2020-07" db="EMBL/GenBank/DDBJ databases">
        <title>Genomic Encyclopedia of Type Strains, Phase IV (KMG-V): Genome sequencing to study the core and pangenomes of soil and plant-associated prokaryotes.</title>
        <authorList>
            <person name="Whitman W."/>
        </authorList>
    </citation>
    <scope>NUCLEOTIDE SEQUENCE [LARGE SCALE GENOMIC DNA]</scope>
    <source>
        <strain evidence="2 3">M8UP30</strain>
    </source>
</reference>
<keyword evidence="1" id="KW-0472">Membrane</keyword>
<feature type="transmembrane region" description="Helical" evidence="1">
    <location>
        <begin position="388"/>
        <end position="407"/>
    </location>
</feature>
<feature type="transmembrane region" description="Helical" evidence="1">
    <location>
        <begin position="238"/>
        <end position="266"/>
    </location>
</feature>
<dbReference type="AlphaFoldDB" id="A0A7Y9NJQ6"/>
<evidence type="ECO:0000256" key="1">
    <source>
        <dbReference type="SAM" id="Phobius"/>
    </source>
</evidence>
<dbReference type="Proteomes" id="UP000534186">
    <property type="component" value="Unassembled WGS sequence"/>
</dbReference>
<feature type="transmembrane region" description="Helical" evidence="1">
    <location>
        <begin position="79"/>
        <end position="99"/>
    </location>
</feature>
<organism evidence="2 3">
    <name type="scientific">Tunturiibacter lichenicola</name>
    <dbReference type="NCBI Taxonomy" id="2051959"/>
    <lineage>
        <taxon>Bacteria</taxon>
        <taxon>Pseudomonadati</taxon>
        <taxon>Acidobacteriota</taxon>
        <taxon>Terriglobia</taxon>
        <taxon>Terriglobales</taxon>
        <taxon>Acidobacteriaceae</taxon>
        <taxon>Tunturiibacter</taxon>
    </lineage>
</organism>
<evidence type="ECO:0000313" key="3">
    <source>
        <dbReference type="Proteomes" id="UP000534186"/>
    </source>
</evidence>
<feature type="transmembrane region" description="Helical" evidence="1">
    <location>
        <begin position="152"/>
        <end position="172"/>
    </location>
</feature>
<gene>
    <name evidence="2" type="ORF">HDF12_000797</name>
</gene>
<feature type="transmembrane region" description="Helical" evidence="1">
    <location>
        <begin position="119"/>
        <end position="140"/>
    </location>
</feature>
<dbReference type="EMBL" id="JACCCV010000001">
    <property type="protein sequence ID" value="NYF50432.1"/>
    <property type="molecule type" value="Genomic_DNA"/>
</dbReference>
<feature type="transmembrane region" description="Helical" evidence="1">
    <location>
        <begin position="286"/>
        <end position="303"/>
    </location>
</feature>
<sequence>MLTPLGTMFLIATIYCGVRSSDKLFSLLIFSSLFQAGSIINIGTLGIQPYYFVACCFILRTFLDRSFGGVSPTVFRGKLPLLLFCVIGVGSAFTLPLIFRGVPVYDPKVGVDFFRQSPLQFGLGNVAQAAYLGVQGCVVLSASKLKADPAKFLPSYWASFYFLLTIILIQFICQRVGVAFPSSFFANNPSYYITNIDLQNWDSRVMGTFSEPSLAGAVLAMFTGGLLARVLNRERKFASLLFVFLALAMVRSSSAVAAVIIVAFLLMLNSKLYEFPWYIKKATFKQISILALVGLGSLAAIIVSPLRQSLLVQTVDKSDSLSFVFRTTADLYSLLLTIQTYGLGVGLGSNRPSSLFAAITSNTGVIGICLFAILAFQLTRNAARTTYWVGWASLALFIDLVLSGPDITFPPMWVLLALMARIGAANSVISRSIAQIPDGRKINQLMG</sequence>
<keyword evidence="1" id="KW-0812">Transmembrane</keyword>
<keyword evidence="1" id="KW-1133">Transmembrane helix</keyword>
<feature type="transmembrane region" description="Helical" evidence="1">
    <location>
        <begin position="36"/>
        <end position="59"/>
    </location>
</feature>
<comment type="caution">
    <text evidence="2">The sequence shown here is derived from an EMBL/GenBank/DDBJ whole genome shotgun (WGS) entry which is preliminary data.</text>
</comment>
<proteinExistence type="predicted"/>
<name>A0A7Y9NJQ6_9BACT</name>